<dbReference type="GO" id="GO:0006352">
    <property type="term" value="P:DNA-templated transcription initiation"/>
    <property type="evidence" value="ECO:0007669"/>
    <property type="project" value="InterPro"/>
</dbReference>
<dbReference type="GO" id="GO:0003677">
    <property type="term" value="F:DNA binding"/>
    <property type="evidence" value="ECO:0007669"/>
    <property type="project" value="InterPro"/>
</dbReference>
<gene>
    <name evidence="2" type="ORF">JCM17846_22520</name>
</gene>
<name>A0A5A7NAR6_9PROT</name>
<dbReference type="Pfam" id="PF08281">
    <property type="entry name" value="Sigma70_r4_2"/>
    <property type="match status" value="1"/>
</dbReference>
<dbReference type="AlphaFoldDB" id="A0A5A7NAR6"/>
<dbReference type="InterPro" id="IPR013249">
    <property type="entry name" value="RNA_pol_sigma70_r4_t2"/>
</dbReference>
<accession>A0A5A7NAR6</accession>
<dbReference type="GO" id="GO:0016987">
    <property type="term" value="F:sigma factor activity"/>
    <property type="evidence" value="ECO:0007669"/>
    <property type="project" value="InterPro"/>
</dbReference>
<organism evidence="2 3">
    <name type="scientific">Iodidimonas nitroreducens</name>
    <dbReference type="NCBI Taxonomy" id="1236968"/>
    <lineage>
        <taxon>Bacteria</taxon>
        <taxon>Pseudomonadati</taxon>
        <taxon>Pseudomonadota</taxon>
        <taxon>Alphaproteobacteria</taxon>
        <taxon>Iodidimonadales</taxon>
        <taxon>Iodidimonadaceae</taxon>
        <taxon>Iodidimonas</taxon>
    </lineage>
</organism>
<comment type="caution">
    <text evidence="2">The sequence shown here is derived from an EMBL/GenBank/DDBJ whole genome shotgun (WGS) entry which is preliminary data.</text>
</comment>
<protein>
    <recommendedName>
        <fullName evidence="1">RNA polymerase sigma factor 70 region 4 type 2 domain-containing protein</fullName>
    </recommendedName>
</protein>
<sequence>MELEEFARSFDRLSQPEQSVVMLVGVCGYKYHEAADQLGLAVGTVKSRLFRARDSLRDMQKPVPLH</sequence>
<proteinExistence type="predicted"/>
<dbReference type="Proteomes" id="UP000324996">
    <property type="component" value="Unassembled WGS sequence"/>
</dbReference>
<dbReference type="SUPFAM" id="SSF88659">
    <property type="entry name" value="Sigma3 and sigma4 domains of RNA polymerase sigma factors"/>
    <property type="match status" value="1"/>
</dbReference>
<dbReference type="Gene3D" id="1.10.10.10">
    <property type="entry name" value="Winged helix-like DNA-binding domain superfamily/Winged helix DNA-binding domain"/>
    <property type="match status" value="1"/>
</dbReference>
<reference evidence="2 3" key="1">
    <citation type="submission" date="2019-09" db="EMBL/GenBank/DDBJ databases">
        <title>NBRP : Genome information of microbial organism related human and environment.</title>
        <authorList>
            <person name="Hattori M."/>
            <person name="Oshima K."/>
            <person name="Inaba H."/>
            <person name="Suda W."/>
            <person name="Sakamoto M."/>
            <person name="Iino T."/>
            <person name="Kitahara M."/>
            <person name="Oshida Y."/>
            <person name="Iida T."/>
            <person name="Kudo T."/>
            <person name="Itoh T."/>
            <person name="Ohkuma M."/>
        </authorList>
    </citation>
    <scope>NUCLEOTIDE SEQUENCE [LARGE SCALE GENOMIC DNA]</scope>
    <source>
        <strain evidence="2 3">Q-1</strain>
    </source>
</reference>
<keyword evidence="3" id="KW-1185">Reference proteome</keyword>
<evidence type="ECO:0000259" key="1">
    <source>
        <dbReference type="Pfam" id="PF08281"/>
    </source>
</evidence>
<evidence type="ECO:0000313" key="3">
    <source>
        <dbReference type="Proteomes" id="UP000324996"/>
    </source>
</evidence>
<dbReference type="InterPro" id="IPR013324">
    <property type="entry name" value="RNA_pol_sigma_r3/r4-like"/>
</dbReference>
<feature type="domain" description="RNA polymerase sigma factor 70 region 4 type 2" evidence="1">
    <location>
        <begin position="4"/>
        <end position="55"/>
    </location>
</feature>
<dbReference type="EMBL" id="BKCN01000011">
    <property type="protein sequence ID" value="GER04570.1"/>
    <property type="molecule type" value="Genomic_DNA"/>
</dbReference>
<dbReference type="InterPro" id="IPR036388">
    <property type="entry name" value="WH-like_DNA-bd_sf"/>
</dbReference>
<evidence type="ECO:0000313" key="2">
    <source>
        <dbReference type="EMBL" id="GER04570.1"/>
    </source>
</evidence>